<feature type="domain" description="Protein-glutamine gamma-glutamyltransferase-like C-terminal" evidence="3">
    <location>
        <begin position="653"/>
        <end position="715"/>
    </location>
</feature>
<evidence type="ECO:0000313" key="5">
    <source>
        <dbReference type="Proteomes" id="UP000010366"/>
    </source>
</evidence>
<reference evidence="4 5" key="1">
    <citation type="submission" date="2012-05" db="EMBL/GenBank/DDBJ databases">
        <title>Finished chromosome of genome of Chamaesiphon sp. PCC 6605.</title>
        <authorList>
            <consortium name="US DOE Joint Genome Institute"/>
            <person name="Gugger M."/>
            <person name="Coursin T."/>
            <person name="Rippka R."/>
            <person name="Tandeau De Marsac N."/>
            <person name="Huntemann M."/>
            <person name="Wei C.-L."/>
            <person name="Han J."/>
            <person name="Detter J.C."/>
            <person name="Han C."/>
            <person name="Tapia R."/>
            <person name="Chen A."/>
            <person name="Kyrpides N."/>
            <person name="Mavromatis K."/>
            <person name="Markowitz V."/>
            <person name="Szeto E."/>
            <person name="Ivanova N."/>
            <person name="Pagani I."/>
            <person name="Pati A."/>
            <person name="Goodwin L."/>
            <person name="Nordberg H.P."/>
            <person name="Cantor M.N."/>
            <person name="Hua S.X."/>
            <person name="Woyke T."/>
            <person name="Kerfeld C.A."/>
        </authorList>
    </citation>
    <scope>NUCLEOTIDE SEQUENCE [LARGE SCALE GENOMIC DNA]</scope>
    <source>
        <strain evidence="5">ATCC 27169 / PCC 6605</strain>
    </source>
</reference>
<keyword evidence="4" id="KW-0645">Protease</keyword>
<dbReference type="PANTHER" id="PTHR42736">
    <property type="entry name" value="PROTEIN-GLUTAMINE GAMMA-GLUTAMYLTRANSFERASE"/>
    <property type="match status" value="1"/>
</dbReference>
<feature type="transmembrane region" description="Helical" evidence="2">
    <location>
        <begin position="101"/>
        <end position="118"/>
    </location>
</feature>
<dbReference type="GO" id="GO:0008233">
    <property type="term" value="F:peptidase activity"/>
    <property type="evidence" value="ECO:0007669"/>
    <property type="project" value="UniProtKB-KW"/>
</dbReference>
<sequence>MGIFVFVLALVASIWALRWITSGLNLDIGSSRKEPIVLNYPRAAMSVEPIVKPVDEVKIPERLPQIFLDYVPSVVPTPASEAQSEISANFTIASSAVEESLLFRLMVLALFILSVINTDLAAGTHYSAICLPITIFGTFWSYTRRHHAKHWLNISVSVVSSALVIGYLTPLLVRQTQNAIDGAAPTAKLIFALALTLGTICIGLQMGLSCHLYSRRLLGYCMVASITLMAVAASLSQNGLYLLLLAGFIAIGIPTLMLDYRSRLGLKPVGITSVTQLGQLPYHHLPWKYLSQLAAIAIGLGLVVALFLPNFSIPQLSLQPPGLDRLQIPQKPLNLGNNSRFSNGEASPTNSSPQLSLPPQPTAKELAAQVFGQPGNDRYPDTISQPNLSLPPELASQLRQSVQNILATSPQPLKSDYDRASYLGEYLQQHYQSDPNQVNTANLPPLDAKLIQQLTAACATAPTNCKLVGSDRDIPVVYTSMLRSIGIPSRLKTGETLSQIDPQTKLYQRPPAQFPGKTEVYIPNWGWLGLNSTPTGNQQPALLNLDARQIAQLQAQVQQLAPTPPPSVTPTLPTPPTSPANPASLPPTTPATPVNLAPSPPTIPSPLDRSDLPLPLLKTFAIVAAIGSVLGWYWWRNHLQQQELARLPPVEQIYRSMLATLSQQGRTRLPTQTQLEYAQSIATTEHPQIAKVVWEISQLYTAWRYGKQPIDIRQLAKKLQYFQHLQQLAAARKRQQWFVSLNPTSSR</sequence>
<feature type="compositionally biased region" description="Polar residues" evidence="1">
    <location>
        <begin position="337"/>
        <end position="346"/>
    </location>
</feature>
<feature type="region of interest" description="Disordered" evidence="1">
    <location>
        <begin position="337"/>
        <end position="360"/>
    </location>
</feature>
<dbReference type="InterPro" id="IPR052901">
    <property type="entry name" value="Bact_TGase-like"/>
</dbReference>
<evidence type="ECO:0000259" key="3">
    <source>
        <dbReference type="Pfam" id="PF13559"/>
    </source>
</evidence>
<dbReference type="STRING" id="1173020.Cha6605_3751"/>
<feature type="region of interest" description="Disordered" evidence="1">
    <location>
        <begin position="558"/>
        <end position="604"/>
    </location>
</feature>
<feature type="transmembrane region" description="Helical" evidence="2">
    <location>
        <begin position="189"/>
        <end position="210"/>
    </location>
</feature>
<name>K9UJ88_CHAP6</name>
<dbReference type="KEGG" id="cmp:Cha6605_3751"/>
<dbReference type="Proteomes" id="UP000010366">
    <property type="component" value="Chromosome"/>
</dbReference>
<feature type="transmembrane region" description="Helical" evidence="2">
    <location>
        <begin position="241"/>
        <end position="258"/>
    </location>
</feature>
<feature type="transmembrane region" description="Helical" evidence="2">
    <location>
        <begin position="217"/>
        <end position="235"/>
    </location>
</feature>
<dbReference type="RefSeq" id="WP_015160843.1">
    <property type="nucleotide sequence ID" value="NC_019697.1"/>
</dbReference>
<feature type="transmembrane region" description="Helical" evidence="2">
    <location>
        <begin position="150"/>
        <end position="169"/>
    </location>
</feature>
<keyword evidence="2" id="KW-0812">Transmembrane</keyword>
<dbReference type="Pfam" id="PF13559">
    <property type="entry name" value="DUF4129"/>
    <property type="match status" value="1"/>
</dbReference>
<dbReference type="InterPro" id="IPR025403">
    <property type="entry name" value="TgpA-like_C"/>
</dbReference>
<keyword evidence="4" id="KW-0378">Hydrolase</keyword>
<gene>
    <name evidence="4" type="ORF">Cha6605_3751</name>
</gene>
<proteinExistence type="predicted"/>
<feature type="transmembrane region" description="Helical" evidence="2">
    <location>
        <begin position="6"/>
        <end position="26"/>
    </location>
</feature>
<dbReference type="HOGENOM" id="CLU_369128_0_0_3"/>
<feature type="compositionally biased region" description="Pro residues" evidence="1">
    <location>
        <begin position="562"/>
        <end position="590"/>
    </location>
</feature>
<dbReference type="AlphaFoldDB" id="K9UJ88"/>
<dbReference type="GO" id="GO:0006508">
    <property type="term" value="P:proteolysis"/>
    <property type="evidence" value="ECO:0007669"/>
    <property type="project" value="UniProtKB-KW"/>
</dbReference>
<evidence type="ECO:0000256" key="2">
    <source>
        <dbReference type="SAM" id="Phobius"/>
    </source>
</evidence>
<keyword evidence="2" id="KW-1133">Transmembrane helix</keyword>
<dbReference type="EMBL" id="CP003600">
    <property type="protein sequence ID" value="AFY94723.1"/>
    <property type="molecule type" value="Genomic_DNA"/>
</dbReference>
<dbReference type="SUPFAM" id="SSF54001">
    <property type="entry name" value="Cysteine proteinases"/>
    <property type="match status" value="1"/>
</dbReference>
<protein>
    <submittedName>
        <fullName evidence="4">Transglutaminase-like enzyme, predicted cysteine protease</fullName>
    </submittedName>
</protein>
<organism evidence="4 5">
    <name type="scientific">Chamaesiphon minutus (strain ATCC 27169 / PCC 6605)</name>
    <dbReference type="NCBI Taxonomy" id="1173020"/>
    <lineage>
        <taxon>Bacteria</taxon>
        <taxon>Bacillati</taxon>
        <taxon>Cyanobacteriota</taxon>
        <taxon>Cyanophyceae</taxon>
        <taxon>Gomontiellales</taxon>
        <taxon>Chamaesiphonaceae</taxon>
        <taxon>Chamaesiphon</taxon>
    </lineage>
</organism>
<evidence type="ECO:0000313" key="4">
    <source>
        <dbReference type="EMBL" id="AFY94723.1"/>
    </source>
</evidence>
<dbReference type="OrthoDB" id="9804872at2"/>
<keyword evidence="2" id="KW-0472">Membrane</keyword>
<evidence type="ECO:0000256" key="1">
    <source>
        <dbReference type="SAM" id="MobiDB-lite"/>
    </source>
</evidence>
<keyword evidence="5" id="KW-1185">Reference proteome</keyword>
<feature type="transmembrane region" description="Helical" evidence="2">
    <location>
        <begin position="289"/>
        <end position="308"/>
    </location>
</feature>
<dbReference type="eggNOG" id="COG1305">
    <property type="taxonomic scope" value="Bacteria"/>
</dbReference>
<accession>K9UJ88</accession>
<feature type="transmembrane region" description="Helical" evidence="2">
    <location>
        <begin position="124"/>
        <end position="143"/>
    </location>
</feature>
<dbReference type="PANTHER" id="PTHR42736:SF1">
    <property type="entry name" value="PROTEIN-GLUTAMINE GAMMA-GLUTAMYLTRANSFERASE"/>
    <property type="match status" value="1"/>
</dbReference>
<dbReference type="InterPro" id="IPR038765">
    <property type="entry name" value="Papain-like_cys_pep_sf"/>
</dbReference>